<dbReference type="Pfam" id="PF12680">
    <property type="entry name" value="SnoaL_2"/>
    <property type="match status" value="1"/>
</dbReference>
<evidence type="ECO:0000313" key="2">
    <source>
        <dbReference type="EMBL" id="ORB41067.1"/>
    </source>
</evidence>
<dbReference type="SUPFAM" id="SSF54427">
    <property type="entry name" value="NTF2-like"/>
    <property type="match status" value="1"/>
</dbReference>
<protein>
    <recommendedName>
        <fullName evidence="1">SnoaL-like domain-containing protein</fullName>
    </recommendedName>
</protein>
<proteinExistence type="predicted"/>
<evidence type="ECO:0000259" key="1">
    <source>
        <dbReference type="Pfam" id="PF12680"/>
    </source>
</evidence>
<reference evidence="2 3" key="1">
    <citation type="submission" date="2017-02" db="EMBL/GenBank/DDBJ databases">
        <title>The new phylogeny of genus Mycobacterium.</title>
        <authorList>
            <person name="Tortoli E."/>
            <person name="Trovato A."/>
            <person name="Cirillo D.M."/>
        </authorList>
    </citation>
    <scope>NUCLEOTIDE SEQUENCE [LARGE SCALE GENOMIC DNA]</scope>
    <source>
        <strain evidence="2 3">DSM 45000</strain>
    </source>
</reference>
<dbReference type="Proteomes" id="UP000192513">
    <property type="component" value="Unassembled WGS sequence"/>
</dbReference>
<accession>A0A1X0IAR9</accession>
<dbReference type="InterPro" id="IPR037401">
    <property type="entry name" value="SnoaL-like"/>
</dbReference>
<dbReference type="RefSeq" id="WP_158086224.1">
    <property type="nucleotide sequence ID" value="NZ_AP022619.1"/>
</dbReference>
<dbReference type="EMBL" id="MVIE01000013">
    <property type="protein sequence ID" value="ORB41067.1"/>
    <property type="molecule type" value="Genomic_DNA"/>
</dbReference>
<dbReference type="AlphaFoldDB" id="A0A1X0IAR9"/>
<dbReference type="InterPro" id="IPR032710">
    <property type="entry name" value="NTF2-like_dom_sf"/>
</dbReference>
<sequence length="156" mass="17463">MDSAQANVELLKAWLDAHNRGDIAALDYMSDDVEIVEMPTGVVWRGRQDMENLARLAYSRKSHKRLTQVFATETAACVEYVTVVPMTGEVSRFEKEWGLHGIDISNAAPTSDVFELPVCFVCEIKNGKIHRAREYWDAASMARQLGVSEQQGNSGR</sequence>
<dbReference type="OrthoDB" id="9787933at2"/>
<gene>
    <name evidence="2" type="ORF">BST39_12755</name>
</gene>
<dbReference type="Gene3D" id="3.10.450.50">
    <property type="match status" value="1"/>
</dbReference>
<evidence type="ECO:0000313" key="3">
    <source>
        <dbReference type="Proteomes" id="UP000192513"/>
    </source>
</evidence>
<keyword evidence="3" id="KW-1185">Reference proteome</keyword>
<name>A0A1X0IAR9_9MYCO</name>
<organism evidence="2 3">
    <name type="scientific">Mycobacterium paraseoulense</name>
    <dbReference type="NCBI Taxonomy" id="590652"/>
    <lineage>
        <taxon>Bacteria</taxon>
        <taxon>Bacillati</taxon>
        <taxon>Actinomycetota</taxon>
        <taxon>Actinomycetes</taxon>
        <taxon>Mycobacteriales</taxon>
        <taxon>Mycobacteriaceae</taxon>
        <taxon>Mycobacterium</taxon>
    </lineage>
</organism>
<feature type="domain" description="SnoaL-like" evidence="1">
    <location>
        <begin position="12"/>
        <end position="131"/>
    </location>
</feature>
<comment type="caution">
    <text evidence="2">The sequence shown here is derived from an EMBL/GenBank/DDBJ whole genome shotgun (WGS) entry which is preliminary data.</text>
</comment>